<dbReference type="Proteomes" id="UP000193685">
    <property type="component" value="Unassembled WGS sequence"/>
</dbReference>
<protein>
    <submittedName>
        <fullName evidence="2">Uncharacterized protein</fullName>
    </submittedName>
</protein>
<organism evidence="2 3">
    <name type="scientific">Protomyces lactucae-debilis</name>
    <dbReference type="NCBI Taxonomy" id="2754530"/>
    <lineage>
        <taxon>Eukaryota</taxon>
        <taxon>Fungi</taxon>
        <taxon>Dikarya</taxon>
        <taxon>Ascomycota</taxon>
        <taxon>Taphrinomycotina</taxon>
        <taxon>Taphrinomycetes</taxon>
        <taxon>Taphrinales</taxon>
        <taxon>Protomycetaceae</taxon>
        <taxon>Protomyces</taxon>
    </lineage>
</organism>
<keyword evidence="1" id="KW-1133">Transmembrane helix</keyword>
<evidence type="ECO:0000256" key="1">
    <source>
        <dbReference type="SAM" id="Phobius"/>
    </source>
</evidence>
<keyword evidence="3" id="KW-1185">Reference proteome</keyword>
<keyword evidence="1" id="KW-0812">Transmembrane</keyword>
<dbReference type="EMBL" id="MCFI01000015">
    <property type="protein sequence ID" value="ORY79542.1"/>
    <property type="molecule type" value="Genomic_DNA"/>
</dbReference>
<accession>A0A1Y2F6M0</accession>
<feature type="transmembrane region" description="Helical" evidence="1">
    <location>
        <begin position="35"/>
        <end position="53"/>
    </location>
</feature>
<feature type="transmembrane region" description="Helical" evidence="1">
    <location>
        <begin position="73"/>
        <end position="94"/>
    </location>
</feature>
<keyword evidence="1" id="KW-0472">Membrane</keyword>
<reference evidence="2 3" key="1">
    <citation type="submission" date="2016-07" db="EMBL/GenBank/DDBJ databases">
        <title>Pervasive Adenine N6-methylation of Active Genes in Fungi.</title>
        <authorList>
            <consortium name="DOE Joint Genome Institute"/>
            <person name="Mondo S.J."/>
            <person name="Dannebaum R.O."/>
            <person name="Kuo R.C."/>
            <person name="Labutti K."/>
            <person name="Haridas S."/>
            <person name="Kuo A."/>
            <person name="Salamov A."/>
            <person name="Ahrendt S.R."/>
            <person name="Lipzen A."/>
            <person name="Sullivan W."/>
            <person name="Andreopoulos W.B."/>
            <person name="Clum A."/>
            <person name="Lindquist E."/>
            <person name="Daum C."/>
            <person name="Ramamoorthy G.K."/>
            <person name="Gryganskyi A."/>
            <person name="Culley D."/>
            <person name="Magnuson J.K."/>
            <person name="James T.Y."/>
            <person name="O'Malley M.A."/>
            <person name="Stajich J.E."/>
            <person name="Spatafora J.W."/>
            <person name="Visel A."/>
            <person name="Grigoriev I.V."/>
        </authorList>
    </citation>
    <scope>NUCLEOTIDE SEQUENCE [LARGE SCALE GENOMIC DNA]</scope>
    <source>
        <strain evidence="2 3">12-1054</strain>
    </source>
</reference>
<sequence>MLTGTRIDCVFVGEGNIGIICQVVFHEIDVERTQAVCMLITVVWAFGIAKTLLHGGSYLVTIAPATGCHHPYPGLNGVFGFVVTACLPAIVVRLQFAWHSGLSRPHPSHNVLDENVIRIEGACTLPDQQEVISVLGSPSRTRLMS</sequence>
<dbReference type="AlphaFoldDB" id="A0A1Y2F6M0"/>
<dbReference type="RefSeq" id="XP_040723913.1">
    <property type="nucleotide sequence ID" value="XM_040872550.1"/>
</dbReference>
<evidence type="ECO:0000313" key="2">
    <source>
        <dbReference type="EMBL" id="ORY79542.1"/>
    </source>
</evidence>
<gene>
    <name evidence="2" type="ORF">BCR37DRAFT_96780</name>
</gene>
<comment type="caution">
    <text evidence="2">The sequence shown here is derived from an EMBL/GenBank/DDBJ whole genome shotgun (WGS) entry which is preliminary data.</text>
</comment>
<name>A0A1Y2F6M0_PROLT</name>
<proteinExistence type="predicted"/>
<evidence type="ECO:0000313" key="3">
    <source>
        <dbReference type="Proteomes" id="UP000193685"/>
    </source>
</evidence>
<dbReference type="GeneID" id="63789149"/>